<name>A0A5B9EIF0_9BACT</name>
<dbReference type="GO" id="GO:0050361">
    <property type="term" value="F:tryptophan 2-monooxygenase activity"/>
    <property type="evidence" value="ECO:0007669"/>
    <property type="project" value="UniProtKB-EC"/>
</dbReference>
<evidence type="ECO:0000259" key="7">
    <source>
        <dbReference type="Pfam" id="PF01593"/>
    </source>
</evidence>
<dbReference type="Gene3D" id="3.90.660.10">
    <property type="match status" value="1"/>
</dbReference>
<sequence length="530" mass="57930">MGITRRDFLTRVGQAGGFSAAVVTMQALGLMPMKEVEAEQVKATTGAGKGVSIVVLGGGVAGLVTAYEARKLGYNVTVLEARHRPGGRAYSARGGDVLEFVDGTKQNINWAPGLYWNMGPARIPSVHGTILHYVRELKVPMEVCVNTSRSTLLQNDKVNGGKPYTQRKVINDTRGEVAELLTKALNGGSLDSELTKQDRERLADIMHLWGPLDGKNKYTGSDRADVTQYPGAGPQEMIVNREPIPMHALLDGNFWSAELYEEQWDWQATMMQPVNGMQQISNALAKSLGPIVNFNCPVTEITKTGKGVKVVYEKAGVQRTIEADYCVCAMPLTILNKIKADLSPEVKATVSRAADSYRGSYKVPWEASTRFWEKDFNIYGGLSFLAKGPQPIWYPSNNLFSDGPGMICAGYQDEAIDGFNKLSMDEKFESSRQSIEKMHPGYGKLVSKPVFCGWKHVKWNEGSWIGAITKADYATITQNDGPIYFAGDHTSHVVGWQEGAAGSGRRAIQMISDHVKAARLGGKHSDTVSA</sequence>
<dbReference type="InterPro" id="IPR006311">
    <property type="entry name" value="TAT_signal"/>
</dbReference>
<comment type="pathway">
    <text evidence="1">Plant hormone metabolism; auxin biosynthesis.</text>
</comment>
<reference evidence="8 9" key="1">
    <citation type="submission" date="2019-08" db="EMBL/GenBank/DDBJ databases">
        <title>Complete genome sequence of Terriglobus albidus strain ORNL.</title>
        <authorList>
            <person name="Podar M."/>
        </authorList>
    </citation>
    <scope>NUCLEOTIDE SEQUENCE [LARGE SCALE GENOMIC DNA]</scope>
    <source>
        <strain evidence="8 9">ORNL</strain>
    </source>
</reference>
<feature type="domain" description="Amine oxidase" evidence="7">
    <location>
        <begin position="60"/>
        <end position="507"/>
    </location>
</feature>
<dbReference type="InterPro" id="IPR002937">
    <property type="entry name" value="Amino_oxidase"/>
</dbReference>
<dbReference type="Proteomes" id="UP000321820">
    <property type="component" value="Chromosome"/>
</dbReference>
<organism evidence="8 9">
    <name type="scientific">Terriglobus albidus</name>
    <dbReference type="NCBI Taxonomy" id="1592106"/>
    <lineage>
        <taxon>Bacteria</taxon>
        <taxon>Pseudomonadati</taxon>
        <taxon>Acidobacteriota</taxon>
        <taxon>Terriglobia</taxon>
        <taxon>Terriglobales</taxon>
        <taxon>Acidobacteriaceae</taxon>
        <taxon>Terriglobus</taxon>
    </lineage>
</organism>
<dbReference type="Pfam" id="PF01593">
    <property type="entry name" value="Amino_oxidase"/>
    <property type="match status" value="1"/>
</dbReference>
<dbReference type="AlphaFoldDB" id="A0A5B9EIF0"/>
<dbReference type="SUPFAM" id="SSF51905">
    <property type="entry name" value="FAD/NAD(P)-binding domain"/>
    <property type="match status" value="1"/>
</dbReference>
<evidence type="ECO:0000256" key="3">
    <source>
        <dbReference type="ARBA" id="ARBA00012535"/>
    </source>
</evidence>
<dbReference type="KEGG" id="talb:FTW19_20700"/>
<evidence type="ECO:0000313" key="9">
    <source>
        <dbReference type="Proteomes" id="UP000321820"/>
    </source>
</evidence>
<evidence type="ECO:0000256" key="2">
    <source>
        <dbReference type="ARBA" id="ARBA00005833"/>
    </source>
</evidence>
<evidence type="ECO:0000256" key="5">
    <source>
        <dbReference type="ARBA" id="ARBA00023070"/>
    </source>
</evidence>
<dbReference type="OrthoDB" id="25353at2"/>
<keyword evidence="5" id="KW-0073">Auxin biosynthesis</keyword>
<dbReference type="GO" id="GO:0009851">
    <property type="term" value="P:auxin biosynthetic process"/>
    <property type="evidence" value="ECO:0007669"/>
    <property type="project" value="UniProtKB-KW"/>
</dbReference>
<dbReference type="PANTHER" id="PTHR10742">
    <property type="entry name" value="FLAVIN MONOAMINE OXIDASE"/>
    <property type="match status" value="1"/>
</dbReference>
<dbReference type="PROSITE" id="PS51318">
    <property type="entry name" value="TAT"/>
    <property type="match status" value="1"/>
</dbReference>
<comment type="catalytic activity">
    <reaction evidence="6">
        <text>L-tryptophan + O2 = indole-3-acetamide + CO2 + H2O</text>
        <dbReference type="Rhea" id="RHEA:16165"/>
        <dbReference type="ChEBI" id="CHEBI:15377"/>
        <dbReference type="ChEBI" id="CHEBI:15379"/>
        <dbReference type="ChEBI" id="CHEBI:16031"/>
        <dbReference type="ChEBI" id="CHEBI:16526"/>
        <dbReference type="ChEBI" id="CHEBI:57912"/>
        <dbReference type="EC" id="1.13.12.3"/>
    </reaction>
</comment>
<dbReference type="RefSeq" id="WP_147649450.1">
    <property type="nucleotide sequence ID" value="NZ_CP042806.1"/>
</dbReference>
<evidence type="ECO:0000256" key="1">
    <source>
        <dbReference type="ARBA" id="ARBA00004814"/>
    </source>
</evidence>
<dbReference type="Gene3D" id="3.50.50.60">
    <property type="entry name" value="FAD/NAD(P)-binding domain"/>
    <property type="match status" value="1"/>
</dbReference>
<accession>A0A5B9EIF0</accession>
<keyword evidence="9" id="KW-1185">Reference proteome</keyword>
<comment type="similarity">
    <text evidence="2">Belongs to the tryptophan 2-monooxygenase family.</text>
</comment>
<dbReference type="InterPro" id="IPR036188">
    <property type="entry name" value="FAD/NAD-bd_sf"/>
</dbReference>
<evidence type="ECO:0000313" key="8">
    <source>
        <dbReference type="EMBL" id="QEE30181.1"/>
    </source>
</evidence>
<dbReference type="InterPro" id="IPR050281">
    <property type="entry name" value="Flavin_monoamine_oxidase"/>
</dbReference>
<gene>
    <name evidence="8" type="ORF">FTW19_20700</name>
</gene>
<dbReference type="SUPFAM" id="SSF54373">
    <property type="entry name" value="FAD-linked reductases, C-terminal domain"/>
    <property type="match status" value="1"/>
</dbReference>
<dbReference type="EMBL" id="CP042806">
    <property type="protein sequence ID" value="QEE30181.1"/>
    <property type="molecule type" value="Genomic_DNA"/>
</dbReference>
<dbReference type="PANTHER" id="PTHR10742:SF410">
    <property type="entry name" value="LYSINE-SPECIFIC HISTONE DEMETHYLASE 2"/>
    <property type="match status" value="1"/>
</dbReference>
<proteinExistence type="inferred from homology"/>
<dbReference type="Gene3D" id="1.20.1440.240">
    <property type="match status" value="1"/>
</dbReference>
<dbReference type="EC" id="1.13.12.3" evidence="3"/>
<protein>
    <recommendedName>
        <fullName evidence="4">Tryptophan 2-monooxygenase</fullName>
        <ecNumber evidence="3">1.13.12.3</ecNumber>
    </recommendedName>
</protein>
<evidence type="ECO:0000256" key="6">
    <source>
        <dbReference type="ARBA" id="ARBA00047321"/>
    </source>
</evidence>
<evidence type="ECO:0000256" key="4">
    <source>
        <dbReference type="ARBA" id="ARBA00017871"/>
    </source>
</evidence>